<evidence type="ECO:0000256" key="3">
    <source>
        <dbReference type="ARBA" id="ARBA00023082"/>
    </source>
</evidence>
<feature type="domain" description="RNA polymerase sigma-70 region 2" evidence="7">
    <location>
        <begin position="31"/>
        <end position="96"/>
    </location>
</feature>
<dbReference type="InterPro" id="IPR039425">
    <property type="entry name" value="RNA_pol_sigma-70-like"/>
</dbReference>
<dbReference type="InterPro" id="IPR013325">
    <property type="entry name" value="RNA_pol_sigma_r2"/>
</dbReference>
<feature type="region of interest" description="Disordered" evidence="6">
    <location>
        <begin position="1"/>
        <end position="23"/>
    </location>
</feature>
<dbReference type="InterPro" id="IPR013249">
    <property type="entry name" value="RNA_pol_sigma70_r4_t2"/>
</dbReference>
<sequence length="206" mass="22338">MSEVASTEPSVSLEGEEGPSTGLTPEAMQLLVENHARFLTFLERRVERREVAEEILQEAFVRGIARGGTLRSGESATAWFYRLLRNALVDHFRRRGAERRALDTLAEEPEPVEAAPDAELLGVVCACVGSLVGTLKESYAEALQRVDVEGMSVQVYAKEAGITPNNAGVRLHRAREALRKQVVQCCGACATEGCRDCHCDHGASGG</sequence>
<keyword evidence="3" id="KW-0731">Sigma factor</keyword>
<organism evidence="9 10">
    <name type="scientific">Chondromyces crocatus</name>
    <dbReference type="NCBI Taxonomy" id="52"/>
    <lineage>
        <taxon>Bacteria</taxon>
        <taxon>Pseudomonadati</taxon>
        <taxon>Myxococcota</taxon>
        <taxon>Polyangia</taxon>
        <taxon>Polyangiales</taxon>
        <taxon>Polyangiaceae</taxon>
        <taxon>Chondromyces</taxon>
    </lineage>
</organism>
<keyword evidence="4" id="KW-0238">DNA-binding</keyword>
<dbReference type="PANTHER" id="PTHR43133">
    <property type="entry name" value="RNA POLYMERASE ECF-TYPE SIGMA FACTO"/>
    <property type="match status" value="1"/>
</dbReference>
<dbReference type="NCBIfam" id="TIGR02937">
    <property type="entry name" value="sigma70-ECF"/>
    <property type="match status" value="1"/>
</dbReference>
<dbReference type="Gene3D" id="1.10.1740.10">
    <property type="match status" value="1"/>
</dbReference>
<evidence type="ECO:0000256" key="4">
    <source>
        <dbReference type="ARBA" id="ARBA00023125"/>
    </source>
</evidence>
<dbReference type="InterPro" id="IPR013324">
    <property type="entry name" value="RNA_pol_sigma_r3/r4-like"/>
</dbReference>
<keyword evidence="10" id="KW-1185">Reference proteome</keyword>
<dbReference type="GO" id="GO:0003677">
    <property type="term" value="F:DNA binding"/>
    <property type="evidence" value="ECO:0007669"/>
    <property type="project" value="UniProtKB-KW"/>
</dbReference>
<feature type="domain" description="RNA polymerase sigma factor 70 region 4 type 2" evidence="8">
    <location>
        <begin position="127"/>
        <end position="178"/>
    </location>
</feature>
<proteinExistence type="inferred from homology"/>
<dbReference type="InterPro" id="IPR036388">
    <property type="entry name" value="WH-like_DNA-bd_sf"/>
</dbReference>
<dbReference type="Pfam" id="PF08281">
    <property type="entry name" value="Sigma70_r4_2"/>
    <property type="match status" value="1"/>
</dbReference>
<evidence type="ECO:0000313" key="10">
    <source>
        <dbReference type="Proteomes" id="UP000067626"/>
    </source>
</evidence>
<dbReference type="Pfam" id="PF04542">
    <property type="entry name" value="Sigma70_r2"/>
    <property type="match status" value="1"/>
</dbReference>
<dbReference type="GO" id="GO:0016987">
    <property type="term" value="F:sigma factor activity"/>
    <property type="evidence" value="ECO:0007669"/>
    <property type="project" value="UniProtKB-KW"/>
</dbReference>
<dbReference type="GO" id="GO:0006352">
    <property type="term" value="P:DNA-templated transcription initiation"/>
    <property type="evidence" value="ECO:0007669"/>
    <property type="project" value="InterPro"/>
</dbReference>
<evidence type="ECO:0000256" key="6">
    <source>
        <dbReference type="SAM" id="MobiDB-lite"/>
    </source>
</evidence>
<dbReference type="SUPFAM" id="SSF88659">
    <property type="entry name" value="Sigma3 and sigma4 domains of RNA polymerase sigma factors"/>
    <property type="match status" value="1"/>
</dbReference>
<feature type="compositionally biased region" description="Polar residues" evidence="6">
    <location>
        <begin position="1"/>
        <end position="10"/>
    </location>
</feature>
<keyword evidence="2" id="KW-0805">Transcription regulation</keyword>
<accession>A0A0K1E955</accession>
<reference evidence="9 10" key="1">
    <citation type="submission" date="2015-07" db="EMBL/GenBank/DDBJ databases">
        <title>Genome analysis of myxobacterium Chondromyces crocatus Cm c5 reveals a high potential for natural compound synthesis and the genetic basis for the loss of fruiting body formation.</title>
        <authorList>
            <person name="Zaburannyi N."/>
            <person name="Bunk B."/>
            <person name="Maier J."/>
            <person name="Overmann J."/>
            <person name="Mueller R."/>
        </authorList>
    </citation>
    <scope>NUCLEOTIDE SEQUENCE [LARGE SCALE GENOMIC DNA]</scope>
    <source>
        <strain evidence="9 10">Cm c5</strain>
    </source>
</reference>
<protein>
    <submittedName>
        <fullName evidence="9">DNA-directed RNA polymerase sigma-70 factor</fullName>
    </submittedName>
</protein>
<dbReference type="InterPro" id="IPR014284">
    <property type="entry name" value="RNA_pol_sigma-70_dom"/>
</dbReference>
<keyword evidence="9" id="KW-0240">DNA-directed RNA polymerase</keyword>
<evidence type="ECO:0000259" key="7">
    <source>
        <dbReference type="Pfam" id="PF04542"/>
    </source>
</evidence>
<dbReference type="RefSeq" id="WP_082362312.1">
    <property type="nucleotide sequence ID" value="NZ_CP012159.1"/>
</dbReference>
<dbReference type="STRING" id="52.CMC5_015570"/>
<evidence type="ECO:0000256" key="2">
    <source>
        <dbReference type="ARBA" id="ARBA00023015"/>
    </source>
</evidence>
<evidence type="ECO:0000256" key="5">
    <source>
        <dbReference type="ARBA" id="ARBA00023163"/>
    </source>
</evidence>
<dbReference type="KEGG" id="ccro:CMC5_015570"/>
<gene>
    <name evidence="9" type="ORF">CMC5_015570</name>
</gene>
<dbReference type="SUPFAM" id="SSF88946">
    <property type="entry name" value="Sigma2 domain of RNA polymerase sigma factors"/>
    <property type="match status" value="1"/>
</dbReference>
<dbReference type="InterPro" id="IPR007627">
    <property type="entry name" value="RNA_pol_sigma70_r2"/>
</dbReference>
<dbReference type="EMBL" id="CP012159">
    <property type="protein sequence ID" value="AKT37416.1"/>
    <property type="molecule type" value="Genomic_DNA"/>
</dbReference>
<dbReference type="GO" id="GO:0000428">
    <property type="term" value="C:DNA-directed RNA polymerase complex"/>
    <property type="evidence" value="ECO:0007669"/>
    <property type="project" value="UniProtKB-KW"/>
</dbReference>
<name>A0A0K1E955_CHOCO</name>
<dbReference type="AlphaFoldDB" id="A0A0K1E955"/>
<evidence type="ECO:0000256" key="1">
    <source>
        <dbReference type="ARBA" id="ARBA00010641"/>
    </source>
</evidence>
<keyword evidence="5" id="KW-0804">Transcription</keyword>
<comment type="similarity">
    <text evidence="1">Belongs to the sigma-70 factor family. ECF subfamily.</text>
</comment>
<dbReference type="PANTHER" id="PTHR43133:SF8">
    <property type="entry name" value="RNA POLYMERASE SIGMA FACTOR HI_1459-RELATED"/>
    <property type="match status" value="1"/>
</dbReference>
<evidence type="ECO:0000259" key="8">
    <source>
        <dbReference type="Pfam" id="PF08281"/>
    </source>
</evidence>
<dbReference type="Gene3D" id="1.10.10.10">
    <property type="entry name" value="Winged helix-like DNA-binding domain superfamily/Winged helix DNA-binding domain"/>
    <property type="match status" value="1"/>
</dbReference>
<dbReference type="Proteomes" id="UP000067626">
    <property type="component" value="Chromosome"/>
</dbReference>
<evidence type="ECO:0000313" key="9">
    <source>
        <dbReference type="EMBL" id="AKT37416.1"/>
    </source>
</evidence>
<dbReference type="OrthoDB" id="9803470at2"/>